<dbReference type="SMART" id="SM00209">
    <property type="entry name" value="TSP1"/>
    <property type="match status" value="1"/>
</dbReference>
<keyword evidence="4" id="KW-0675">Receptor</keyword>
<comment type="subcellular location">
    <subcellularLocation>
        <location evidence="1">Membrane</location>
        <topology evidence="1">Single-pass type I membrane protein</topology>
    </subcellularLocation>
</comment>
<organism evidence="9 10">
    <name type="scientific">Hemibagrus guttatus</name>
    <dbReference type="NCBI Taxonomy" id="175788"/>
    <lineage>
        <taxon>Eukaryota</taxon>
        <taxon>Metazoa</taxon>
        <taxon>Chordata</taxon>
        <taxon>Craniata</taxon>
        <taxon>Vertebrata</taxon>
        <taxon>Euteleostomi</taxon>
        <taxon>Actinopterygii</taxon>
        <taxon>Neopterygii</taxon>
        <taxon>Teleostei</taxon>
        <taxon>Ostariophysi</taxon>
        <taxon>Siluriformes</taxon>
        <taxon>Bagridae</taxon>
        <taxon>Hemibagrus</taxon>
    </lineage>
</organism>
<dbReference type="Pfam" id="PF00090">
    <property type="entry name" value="TSP_1"/>
    <property type="match status" value="2"/>
</dbReference>
<gene>
    <name evidence="9" type="ORF">QTP70_018006</name>
</gene>
<keyword evidence="10" id="KW-1185">Reference proteome</keyword>
<reference evidence="9" key="1">
    <citation type="submission" date="2023-06" db="EMBL/GenBank/DDBJ databases">
        <title>Male Hemibagrus guttatus genome.</title>
        <authorList>
            <person name="Bian C."/>
        </authorList>
    </citation>
    <scope>NUCLEOTIDE SEQUENCE</scope>
    <source>
        <strain evidence="9">Male_cb2023</strain>
        <tissue evidence="9">Muscle</tissue>
    </source>
</reference>
<protein>
    <recommendedName>
        <fullName evidence="8">Netrin receptor UNC5A-D-like N-terminal domain-containing protein</fullName>
    </recommendedName>
</protein>
<keyword evidence="7" id="KW-0812">Transmembrane</keyword>
<dbReference type="Proteomes" id="UP001274896">
    <property type="component" value="Unassembled WGS sequence"/>
</dbReference>
<evidence type="ECO:0000256" key="1">
    <source>
        <dbReference type="ARBA" id="ARBA00004479"/>
    </source>
</evidence>
<dbReference type="InterPro" id="IPR057755">
    <property type="entry name" value="UNC5A-D-like_N"/>
</dbReference>
<dbReference type="Gene3D" id="2.20.100.10">
    <property type="entry name" value="Thrombospondin type-1 (TSP1) repeat"/>
    <property type="match status" value="1"/>
</dbReference>
<evidence type="ECO:0000256" key="4">
    <source>
        <dbReference type="ARBA" id="ARBA00023170"/>
    </source>
</evidence>
<feature type="domain" description="Netrin receptor UNC5A-D-like N-terminal" evidence="8">
    <location>
        <begin position="14"/>
        <end position="58"/>
    </location>
</feature>
<dbReference type="PANTHER" id="PTHR16311:SF3">
    <property type="entry name" value="THROMBOSPONDIN TYPE-1 DOMAIN-CONTAINING PROTEIN 1"/>
    <property type="match status" value="1"/>
</dbReference>
<feature type="transmembrane region" description="Helical" evidence="7">
    <location>
        <begin position="272"/>
        <end position="295"/>
    </location>
</feature>
<keyword evidence="7" id="KW-1133">Transmembrane helix</keyword>
<dbReference type="PROSITE" id="PS50092">
    <property type="entry name" value="TSP1"/>
    <property type="match status" value="2"/>
</dbReference>
<dbReference type="GO" id="GO:0071944">
    <property type="term" value="C:cell periphery"/>
    <property type="evidence" value="ECO:0007669"/>
    <property type="project" value="TreeGrafter"/>
</dbReference>
<name>A0AAE0UWX4_9TELE</name>
<evidence type="ECO:0000256" key="3">
    <source>
        <dbReference type="ARBA" id="ARBA00023157"/>
    </source>
</evidence>
<keyword evidence="3" id="KW-1015">Disulfide bond</keyword>
<dbReference type="Gene3D" id="2.60.40.10">
    <property type="entry name" value="Immunoglobulins"/>
    <property type="match status" value="1"/>
</dbReference>
<keyword evidence="2 7" id="KW-0472">Membrane</keyword>
<evidence type="ECO:0000256" key="7">
    <source>
        <dbReference type="SAM" id="Phobius"/>
    </source>
</evidence>
<dbReference type="InterPro" id="IPR036383">
    <property type="entry name" value="TSP1_rpt_sf"/>
</dbReference>
<evidence type="ECO:0000256" key="2">
    <source>
        <dbReference type="ARBA" id="ARBA00023136"/>
    </source>
</evidence>
<dbReference type="PRINTS" id="PR01705">
    <property type="entry name" value="TSP1REPEAT"/>
</dbReference>
<evidence type="ECO:0000259" key="8">
    <source>
        <dbReference type="Pfam" id="PF25609"/>
    </source>
</evidence>
<dbReference type="FunFam" id="2.20.100.10:FF:000008">
    <property type="entry name" value="Unc-5 netrin receptor C"/>
    <property type="match status" value="1"/>
</dbReference>
<dbReference type="EMBL" id="JAUCMX010000014">
    <property type="protein sequence ID" value="KAK3524088.1"/>
    <property type="molecule type" value="Genomic_DNA"/>
</dbReference>
<evidence type="ECO:0000256" key="6">
    <source>
        <dbReference type="ARBA" id="ARBA00023319"/>
    </source>
</evidence>
<sequence length="329" mass="35782">MMTVDGLHQSDCISLKIREVMINVSRQQVEDFHGPEDYWCLCVAWSHLGTSKSRKATVRIAYLRKNFEQEPQGTEVPIKGMIVLHCRPPEGVPQAEPKVCREVAVEESFLFCLIGRYIVKIGTGKAERERERERERVNGGWSSWSDWSDCSVPCGRGFIKRTRTCTNPAPLNGGAFCEGVAIQKSSCSSPCPAFESWMVVGLCGLSGLCAVQNVNVGEGRECVNPEPKHGGKVCDGSALDTENCTGDLCTQDQKLLHDLEVPQAEAEVSSDVALYSGLGGGAVAVVMLIVIVTLYRRSHSECGVDAIDASVLTGGFQSFSFKGNTQVTL</sequence>
<dbReference type="SUPFAM" id="SSF82895">
    <property type="entry name" value="TSP-1 type 1 repeat"/>
    <property type="match status" value="1"/>
</dbReference>
<dbReference type="InterPro" id="IPR038877">
    <property type="entry name" value="THSD1"/>
</dbReference>
<accession>A0AAE0UWX4</accession>
<evidence type="ECO:0000256" key="5">
    <source>
        <dbReference type="ARBA" id="ARBA00023180"/>
    </source>
</evidence>
<proteinExistence type="predicted"/>
<dbReference type="PANTHER" id="PTHR16311">
    <property type="entry name" value="THROMBOSPONDIN TYPE I DOMAIN-CONTAINING 1"/>
    <property type="match status" value="1"/>
</dbReference>
<dbReference type="AlphaFoldDB" id="A0AAE0UWX4"/>
<comment type="caution">
    <text evidence="9">The sequence shown here is derived from an EMBL/GenBank/DDBJ whole genome shotgun (WGS) entry which is preliminary data.</text>
</comment>
<keyword evidence="6" id="KW-0393">Immunoglobulin domain</keyword>
<dbReference type="InterPro" id="IPR013783">
    <property type="entry name" value="Ig-like_fold"/>
</dbReference>
<dbReference type="Pfam" id="PF25609">
    <property type="entry name" value="Unc5_NetrinR_N"/>
    <property type="match status" value="1"/>
</dbReference>
<dbReference type="InterPro" id="IPR000884">
    <property type="entry name" value="TSP1_rpt"/>
</dbReference>
<keyword evidence="5" id="KW-0325">Glycoprotein</keyword>
<evidence type="ECO:0000313" key="10">
    <source>
        <dbReference type="Proteomes" id="UP001274896"/>
    </source>
</evidence>
<evidence type="ECO:0000313" key="9">
    <source>
        <dbReference type="EMBL" id="KAK3524088.1"/>
    </source>
</evidence>